<sequence>MRPVEISCAIPFQAPIPTWLQNPQAQSTHTSHAYLTATPKPPGWGAHTSQPPAPQA</sequence>
<feature type="region of interest" description="Disordered" evidence="1">
    <location>
        <begin position="23"/>
        <end position="56"/>
    </location>
</feature>
<evidence type="ECO:0000313" key="2">
    <source>
        <dbReference type="EMBL" id="KAF2763881.1"/>
    </source>
</evidence>
<reference evidence="2" key="1">
    <citation type="journal article" date="2020" name="Stud. Mycol.">
        <title>101 Dothideomycetes genomes: a test case for predicting lifestyles and emergence of pathogens.</title>
        <authorList>
            <person name="Haridas S."/>
            <person name="Albert R."/>
            <person name="Binder M."/>
            <person name="Bloem J."/>
            <person name="Labutti K."/>
            <person name="Salamov A."/>
            <person name="Andreopoulos B."/>
            <person name="Baker S."/>
            <person name="Barry K."/>
            <person name="Bills G."/>
            <person name="Bluhm B."/>
            <person name="Cannon C."/>
            <person name="Castanera R."/>
            <person name="Culley D."/>
            <person name="Daum C."/>
            <person name="Ezra D."/>
            <person name="Gonzalez J."/>
            <person name="Henrissat B."/>
            <person name="Kuo A."/>
            <person name="Liang C."/>
            <person name="Lipzen A."/>
            <person name="Lutzoni F."/>
            <person name="Magnuson J."/>
            <person name="Mondo S."/>
            <person name="Nolan M."/>
            <person name="Ohm R."/>
            <person name="Pangilinan J."/>
            <person name="Park H.-J."/>
            <person name="Ramirez L."/>
            <person name="Alfaro M."/>
            <person name="Sun H."/>
            <person name="Tritt A."/>
            <person name="Yoshinaga Y."/>
            <person name="Zwiers L.-H."/>
            <person name="Turgeon B."/>
            <person name="Goodwin S."/>
            <person name="Spatafora J."/>
            <person name="Crous P."/>
            <person name="Grigoriev I."/>
        </authorList>
    </citation>
    <scope>NUCLEOTIDE SEQUENCE</scope>
    <source>
        <strain evidence="2">CBS 116005</strain>
    </source>
</reference>
<keyword evidence="3" id="KW-1185">Reference proteome</keyword>
<proteinExistence type="predicted"/>
<feature type="compositionally biased region" description="Polar residues" evidence="1">
    <location>
        <begin position="23"/>
        <end position="33"/>
    </location>
</feature>
<dbReference type="Proteomes" id="UP000799436">
    <property type="component" value="Unassembled WGS sequence"/>
</dbReference>
<gene>
    <name evidence="2" type="ORF">EJ03DRAFT_332362</name>
</gene>
<dbReference type="EMBL" id="ML995954">
    <property type="protein sequence ID" value="KAF2763881.1"/>
    <property type="molecule type" value="Genomic_DNA"/>
</dbReference>
<accession>A0A6G1KTC2</accession>
<name>A0A6G1KTC2_9PEZI</name>
<protein>
    <submittedName>
        <fullName evidence="2">Uncharacterized protein</fullName>
    </submittedName>
</protein>
<organism evidence="2 3">
    <name type="scientific">Teratosphaeria nubilosa</name>
    <dbReference type="NCBI Taxonomy" id="161662"/>
    <lineage>
        <taxon>Eukaryota</taxon>
        <taxon>Fungi</taxon>
        <taxon>Dikarya</taxon>
        <taxon>Ascomycota</taxon>
        <taxon>Pezizomycotina</taxon>
        <taxon>Dothideomycetes</taxon>
        <taxon>Dothideomycetidae</taxon>
        <taxon>Mycosphaerellales</taxon>
        <taxon>Teratosphaeriaceae</taxon>
        <taxon>Teratosphaeria</taxon>
    </lineage>
</organism>
<dbReference type="AlphaFoldDB" id="A0A6G1KTC2"/>
<evidence type="ECO:0000313" key="3">
    <source>
        <dbReference type="Proteomes" id="UP000799436"/>
    </source>
</evidence>
<evidence type="ECO:0000256" key="1">
    <source>
        <dbReference type="SAM" id="MobiDB-lite"/>
    </source>
</evidence>